<sequence>PDTHLALGISVRVRNELSEEFPIRIGDRQGDVASPLLFNIVIDAIMRKAFEGRCGVQYDVNNFLTDLMLATDILCQIACTTQSYGLRINADKTKVMTTDGSQANVHLNGIQIEQVQEFKYLGSLVQEKKMPAITKELKVKKSISILFFFQSS</sequence>
<reference evidence="2 3" key="1">
    <citation type="submission" date="2019-04" db="EMBL/GenBank/DDBJ databases">
        <authorList>
            <consortium name="Wellcome Sanger Institute Data Sharing"/>
        </authorList>
    </citation>
    <scope>NUCLEOTIDE SEQUENCE [LARGE SCALE GENOMIC DNA]</scope>
</reference>
<dbReference type="Pfam" id="PF00078">
    <property type="entry name" value="RVT_1"/>
    <property type="match status" value="1"/>
</dbReference>
<dbReference type="PANTHER" id="PTHR47027:SF25">
    <property type="entry name" value="REVERSE TRANSCRIPTASE DOMAIN-CONTAINING PROTEIN"/>
    <property type="match status" value="1"/>
</dbReference>
<proteinExistence type="predicted"/>
<keyword evidence="3" id="KW-1185">Reference proteome</keyword>
<dbReference type="Proteomes" id="UP000694397">
    <property type="component" value="Chromosome 16"/>
</dbReference>
<dbReference type="PANTHER" id="PTHR47027">
    <property type="entry name" value="REVERSE TRANSCRIPTASE DOMAIN-CONTAINING PROTEIN"/>
    <property type="match status" value="1"/>
</dbReference>
<name>A0A8C9WF11_SCLFO</name>
<dbReference type="GeneTree" id="ENSGT00940000178190"/>
<dbReference type="AlphaFoldDB" id="A0A8C9WF11"/>
<evidence type="ECO:0000259" key="1">
    <source>
        <dbReference type="Pfam" id="PF00078"/>
    </source>
</evidence>
<accession>A0A8C9WF11</accession>
<reference evidence="2" key="3">
    <citation type="submission" date="2025-09" db="UniProtKB">
        <authorList>
            <consortium name="Ensembl"/>
        </authorList>
    </citation>
    <scope>IDENTIFICATION</scope>
</reference>
<reference evidence="2" key="2">
    <citation type="submission" date="2025-08" db="UniProtKB">
        <authorList>
            <consortium name="Ensembl"/>
        </authorList>
    </citation>
    <scope>IDENTIFICATION</scope>
</reference>
<evidence type="ECO:0000313" key="3">
    <source>
        <dbReference type="Proteomes" id="UP000694397"/>
    </source>
</evidence>
<dbReference type="Ensembl" id="ENSSFOT00015066439.1">
    <property type="protein sequence ID" value="ENSSFOP00015073552.1"/>
    <property type="gene ID" value="ENSSFOG00015031715.1"/>
</dbReference>
<dbReference type="OrthoDB" id="8953094at2759"/>
<dbReference type="InterPro" id="IPR000477">
    <property type="entry name" value="RT_dom"/>
</dbReference>
<organism evidence="2 3">
    <name type="scientific">Scleropages formosus</name>
    <name type="common">Asian bonytongue</name>
    <name type="synonym">Osteoglossum formosum</name>
    <dbReference type="NCBI Taxonomy" id="113540"/>
    <lineage>
        <taxon>Eukaryota</taxon>
        <taxon>Metazoa</taxon>
        <taxon>Chordata</taxon>
        <taxon>Craniata</taxon>
        <taxon>Vertebrata</taxon>
        <taxon>Euteleostomi</taxon>
        <taxon>Actinopterygii</taxon>
        <taxon>Neopterygii</taxon>
        <taxon>Teleostei</taxon>
        <taxon>Osteoglossocephala</taxon>
        <taxon>Osteoglossomorpha</taxon>
        <taxon>Osteoglossiformes</taxon>
        <taxon>Osteoglossidae</taxon>
        <taxon>Scleropages</taxon>
    </lineage>
</organism>
<protein>
    <recommendedName>
        <fullName evidence="1">Reverse transcriptase domain-containing protein</fullName>
    </recommendedName>
</protein>
<evidence type="ECO:0000313" key="2">
    <source>
        <dbReference type="Ensembl" id="ENSSFOP00015073552.1"/>
    </source>
</evidence>
<feature type="domain" description="Reverse transcriptase" evidence="1">
    <location>
        <begin position="12"/>
        <end position="122"/>
    </location>
</feature>